<dbReference type="KEGG" id="ngr:NAEGRDRAFT_76228"/>
<dbReference type="VEuPathDB" id="AmoebaDB:NAEGRDRAFT_76228"/>
<reference evidence="2 3" key="1">
    <citation type="journal article" date="2010" name="Cell">
        <title>The genome of Naegleria gruberi illuminates early eukaryotic versatility.</title>
        <authorList>
            <person name="Fritz-Laylin L.K."/>
            <person name="Prochnik S.E."/>
            <person name="Ginger M.L."/>
            <person name="Dacks J.B."/>
            <person name="Carpenter M.L."/>
            <person name="Field M.C."/>
            <person name="Kuo A."/>
            <person name="Paredez A."/>
            <person name="Chapman J."/>
            <person name="Pham J."/>
            <person name="Shu S."/>
            <person name="Neupane R."/>
            <person name="Cipriano M."/>
            <person name="Mancuso J."/>
            <person name="Tu H."/>
            <person name="Salamov A."/>
            <person name="Lindquist E."/>
            <person name="Shapiro H."/>
            <person name="Lucas S."/>
            <person name="Grigoriev I.V."/>
            <person name="Cande W.Z."/>
            <person name="Fulton C."/>
            <person name="Rokhsar D.S."/>
            <person name="Dawson S.C."/>
        </authorList>
    </citation>
    <scope>NUCLEOTIDE SEQUENCE [LARGE SCALE GENOMIC DNA]</scope>
    <source>
        <strain evidence="2 3">NEG-M</strain>
    </source>
</reference>
<dbReference type="AlphaFoldDB" id="D2W498"/>
<accession>D2W498</accession>
<feature type="region of interest" description="Disordered" evidence="1">
    <location>
        <begin position="177"/>
        <end position="206"/>
    </location>
</feature>
<dbReference type="Proteomes" id="UP000006671">
    <property type="component" value="Unassembled WGS sequence"/>
</dbReference>
<evidence type="ECO:0000313" key="3">
    <source>
        <dbReference type="Proteomes" id="UP000006671"/>
    </source>
</evidence>
<dbReference type="RefSeq" id="XP_002668845.1">
    <property type="nucleotide sequence ID" value="XM_002668799.1"/>
</dbReference>
<gene>
    <name evidence="2" type="ORF">NAEGRDRAFT_76228</name>
</gene>
<proteinExistence type="predicted"/>
<dbReference type="EMBL" id="GG738943">
    <property type="protein sequence ID" value="EFC36101.1"/>
    <property type="molecule type" value="Genomic_DNA"/>
</dbReference>
<keyword evidence="3" id="KW-1185">Reference proteome</keyword>
<organism evidence="3">
    <name type="scientific">Naegleria gruberi</name>
    <name type="common">Amoeba</name>
    <dbReference type="NCBI Taxonomy" id="5762"/>
    <lineage>
        <taxon>Eukaryota</taxon>
        <taxon>Discoba</taxon>
        <taxon>Heterolobosea</taxon>
        <taxon>Tetramitia</taxon>
        <taxon>Eutetramitia</taxon>
        <taxon>Vahlkampfiidae</taxon>
        <taxon>Naegleria</taxon>
    </lineage>
</organism>
<evidence type="ECO:0000313" key="2">
    <source>
        <dbReference type="EMBL" id="EFC36101.1"/>
    </source>
</evidence>
<dbReference type="GeneID" id="8859819"/>
<evidence type="ECO:0000256" key="1">
    <source>
        <dbReference type="SAM" id="MobiDB-lite"/>
    </source>
</evidence>
<sequence>MEELLGIVQQIKCLTDIELKEINDLLNKNFIRTPNCLKSESAESLAEIGINIRVARIIIDCSTAHALPKQDVEPKVKNKDDKFIEKLEALVEDEVHFKVQFELQNPFEVYDPISKTNIKLGSPYKLSNVKSKLKNYKKSSEKQKVFERTHSLIRNYLVDTYEDSAPFTITRELVEKAEQHESEKKKRKKEEQLQQEKEKRQKGTSD</sequence>
<protein>
    <submittedName>
        <fullName evidence="2">Predicted protein</fullName>
    </submittedName>
</protein>
<name>D2W498_NAEGR</name>
<dbReference type="InParanoid" id="D2W498"/>